<feature type="transmembrane region" description="Helical" evidence="8">
    <location>
        <begin position="343"/>
        <end position="360"/>
    </location>
</feature>
<dbReference type="InterPro" id="IPR003342">
    <property type="entry name" value="ArnT-like_N"/>
</dbReference>
<dbReference type="GO" id="GO:0000030">
    <property type="term" value="F:mannosyltransferase activity"/>
    <property type="evidence" value="ECO:0007669"/>
    <property type="project" value="InterPro"/>
</dbReference>
<feature type="transmembrane region" description="Helical" evidence="8">
    <location>
        <begin position="320"/>
        <end position="337"/>
    </location>
</feature>
<keyword evidence="7 8" id="KW-0472">Membrane</keyword>
<evidence type="ECO:0000256" key="6">
    <source>
        <dbReference type="ARBA" id="ARBA00022989"/>
    </source>
</evidence>
<evidence type="ECO:0000256" key="4">
    <source>
        <dbReference type="ARBA" id="ARBA00022679"/>
    </source>
</evidence>
<keyword evidence="3" id="KW-0328">Glycosyltransferase</keyword>
<evidence type="ECO:0000256" key="2">
    <source>
        <dbReference type="ARBA" id="ARBA00022475"/>
    </source>
</evidence>
<feature type="transmembrane region" description="Helical" evidence="8">
    <location>
        <begin position="295"/>
        <end position="313"/>
    </location>
</feature>
<dbReference type="PANTHER" id="PTHR33908">
    <property type="entry name" value="MANNOSYLTRANSFERASE YKCB-RELATED"/>
    <property type="match status" value="1"/>
</dbReference>
<comment type="subcellular location">
    <subcellularLocation>
        <location evidence="1">Cell membrane</location>
        <topology evidence="1">Multi-pass membrane protein</topology>
    </subcellularLocation>
</comment>
<evidence type="ECO:0000256" key="3">
    <source>
        <dbReference type="ARBA" id="ARBA00022676"/>
    </source>
</evidence>
<evidence type="ECO:0000256" key="1">
    <source>
        <dbReference type="ARBA" id="ARBA00004651"/>
    </source>
</evidence>
<protein>
    <recommendedName>
        <fullName evidence="9">ArnT-like N-terminal domain-containing protein</fullName>
    </recommendedName>
</protein>
<feature type="transmembrane region" description="Helical" evidence="8">
    <location>
        <begin position="199"/>
        <end position="216"/>
    </location>
</feature>
<evidence type="ECO:0000256" key="5">
    <source>
        <dbReference type="ARBA" id="ARBA00022692"/>
    </source>
</evidence>
<dbReference type="GO" id="GO:0006493">
    <property type="term" value="P:protein O-linked glycosylation"/>
    <property type="evidence" value="ECO:0007669"/>
    <property type="project" value="InterPro"/>
</dbReference>
<name>A0A0V8QEY0_9FIRM</name>
<dbReference type="InterPro" id="IPR050297">
    <property type="entry name" value="LipidA_mod_glycosyltrf_83"/>
</dbReference>
<dbReference type="EMBL" id="LNAM01000153">
    <property type="protein sequence ID" value="KSV59020.1"/>
    <property type="molecule type" value="Genomic_DNA"/>
</dbReference>
<feature type="transmembrane region" description="Helical" evidence="8">
    <location>
        <begin position="23"/>
        <end position="44"/>
    </location>
</feature>
<feature type="transmembrane region" description="Helical" evidence="8">
    <location>
        <begin position="104"/>
        <end position="123"/>
    </location>
</feature>
<sequence length="528" mass="60414">MKEIISKEVGKVKEKKRGLVDKLFFLYILAYGFFSSAFLTQFPFVHSDESWLAGLSRDMLTEKSLSVTEHFFDARPRYPHAIKSLFHLLQMGFIRIFGYSIESVRLLSLAAGIVFLIIFYFLIKRITKREKLALAVTVLFSLDVEFIYASHFARQEILLGVAFIAGLFLLLGQREPGVMKVVLTAVITGISIGIHPNSFLLACSFGAILFYLFLQIKKDILPLVTYIGVTGAFAAVFVLISYSFDSQFLKHYFQNGAMEFDVDASLAAKVSELRGFFERLFTGQSGTYYVTELRFSLLLFAFLMVFMGIYALVMKRRLPGALISGTMGLLGGMIFIGRYNQTSVFFFFPFGYLLLALFLAEQEEKGKRFIYALILAVTVLISIEQIRPWLSKGSHAAYLEQIEELVPKDSTVIANLNTEFYFSQGCLRDYRNLPYVWREKGIEAYIKENGIEYILYSTELDYLHEHRPYFNVIYGDIRFVPELKRLCEEKGELIGEFTDTVYGSRVIGVMGQEKYSHVLVYKLKELDT</sequence>
<dbReference type="GO" id="GO:0005886">
    <property type="term" value="C:plasma membrane"/>
    <property type="evidence" value="ECO:0007669"/>
    <property type="project" value="UniProtKB-SubCell"/>
</dbReference>
<dbReference type="AlphaFoldDB" id="A0A0V8QEY0"/>
<feature type="transmembrane region" description="Helical" evidence="8">
    <location>
        <begin position="369"/>
        <end position="390"/>
    </location>
</feature>
<keyword evidence="4" id="KW-0808">Transferase</keyword>
<dbReference type="Pfam" id="PF02366">
    <property type="entry name" value="PMT"/>
    <property type="match status" value="1"/>
</dbReference>
<dbReference type="RefSeq" id="WP_058352655.1">
    <property type="nucleotide sequence ID" value="NZ_CABMMD010000153.1"/>
</dbReference>
<gene>
    <name evidence="10" type="ORF">ASU35_01480</name>
</gene>
<evidence type="ECO:0000259" key="9">
    <source>
        <dbReference type="Pfam" id="PF02366"/>
    </source>
</evidence>
<dbReference type="GO" id="GO:0009103">
    <property type="term" value="P:lipopolysaccharide biosynthetic process"/>
    <property type="evidence" value="ECO:0007669"/>
    <property type="project" value="UniProtKB-ARBA"/>
</dbReference>
<dbReference type="GO" id="GO:0016763">
    <property type="term" value="F:pentosyltransferase activity"/>
    <property type="evidence" value="ECO:0007669"/>
    <property type="project" value="TreeGrafter"/>
</dbReference>
<accession>A0A0V8QEY0</accession>
<proteinExistence type="predicted"/>
<keyword evidence="11" id="KW-1185">Reference proteome</keyword>
<evidence type="ECO:0000313" key="11">
    <source>
        <dbReference type="Proteomes" id="UP000054874"/>
    </source>
</evidence>
<evidence type="ECO:0000256" key="7">
    <source>
        <dbReference type="ARBA" id="ARBA00023136"/>
    </source>
</evidence>
<evidence type="ECO:0000256" key="8">
    <source>
        <dbReference type="SAM" id="Phobius"/>
    </source>
</evidence>
<dbReference type="Proteomes" id="UP000054874">
    <property type="component" value="Unassembled WGS sequence"/>
</dbReference>
<keyword evidence="6 8" id="KW-1133">Transmembrane helix</keyword>
<organism evidence="10 11">
    <name type="scientific">Acetivibrio ethanolgignens</name>
    <dbReference type="NCBI Taxonomy" id="290052"/>
    <lineage>
        <taxon>Bacteria</taxon>
        <taxon>Bacillati</taxon>
        <taxon>Bacillota</taxon>
        <taxon>Clostridia</taxon>
        <taxon>Eubacteriales</taxon>
        <taxon>Oscillospiraceae</taxon>
        <taxon>Acetivibrio</taxon>
    </lineage>
</organism>
<evidence type="ECO:0000313" key="10">
    <source>
        <dbReference type="EMBL" id="KSV59020.1"/>
    </source>
</evidence>
<feature type="transmembrane region" description="Helical" evidence="8">
    <location>
        <begin position="223"/>
        <end position="244"/>
    </location>
</feature>
<keyword evidence="5 8" id="KW-0812">Transmembrane</keyword>
<keyword evidence="2" id="KW-1003">Cell membrane</keyword>
<comment type="caution">
    <text evidence="10">The sequence shown here is derived from an EMBL/GenBank/DDBJ whole genome shotgun (WGS) entry which is preliminary data.</text>
</comment>
<dbReference type="PANTHER" id="PTHR33908:SF11">
    <property type="entry name" value="MEMBRANE PROTEIN"/>
    <property type="match status" value="1"/>
</dbReference>
<feature type="transmembrane region" description="Helical" evidence="8">
    <location>
        <begin position="157"/>
        <end position="172"/>
    </location>
</feature>
<reference evidence="10 11" key="1">
    <citation type="submission" date="2015-11" db="EMBL/GenBank/DDBJ databases">
        <title>Butyribacter intestini gen. nov., sp. nov., a butyric acid-producing bacterium of the family Lachnospiraceae isolated from the human faeces.</title>
        <authorList>
            <person name="Zou Y."/>
            <person name="Xue W."/>
            <person name="Luo G."/>
            <person name="Lv M."/>
        </authorList>
    </citation>
    <scope>NUCLEOTIDE SEQUENCE [LARGE SCALE GENOMIC DNA]</scope>
    <source>
        <strain evidence="10 11">ACET-33324</strain>
    </source>
</reference>
<dbReference type="STRING" id="290052.ASU35_01480"/>
<feature type="domain" description="ArnT-like N-terminal" evidence="9">
    <location>
        <begin position="99"/>
        <end position="195"/>
    </location>
</feature>